<dbReference type="Proteomes" id="UP000248168">
    <property type="component" value="Unassembled WGS sequence"/>
</dbReference>
<proteinExistence type="predicted"/>
<dbReference type="EMBL" id="OUNR01000012">
    <property type="protein sequence ID" value="SPP64822.1"/>
    <property type="molecule type" value="Genomic_DNA"/>
</dbReference>
<dbReference type="InParanoid" id="A0A330L6L9"/>
<dbReference type="OrthoDB" id="9794541at2"/>
<keyword evidence="1" id="KW-0732">Signal</keyword>
<gene>
    <name evidence="2" type="ORF">NITLEN_20462</name>
</gene>
<feature type="signal peptide" evidence="1">
    <location>
        <begin position="1"/>
        <end position="23"/>
    </location>
</feature>
<dbReference type="AlphaFoldDB" id="A0A330L6L9"/>
<keyword evidence="3" id="KW-1185">Reference proteome</keyword>
<sequence length="183" mass="19884">MGVNQIFFVMTLVALTAVSPAHSDTPPPSEPSHTWECPQADGTLVYTNKEKPGCRAMPLKPLSVVPSLENMPLIPRTIGNPPYQAPVSQGYGPANGTQNVPDWAKDWHASTTGNHGDICGMFWEWVRLNEKTRGGVFFGSDPSYGSDLSGQNQRGASYSFYDQTRYSALARIFGSGFIPVGCQ</sequence>
<organism evidence="2 3">
    <name type="scientific">Nitrospira lenta</name>
    <dbReference type="NCBI Taxonomy" id="1436998"/>
    <lineage>
        <taxon>Bacteria</taxon>
        <taxon>Pseudomonadati</taxon>
        <taxon>Nitrospirota</taxon>
        <taxon>Nitrospiria</taxon>
        <taxon>Nitrospirales</taxon>
        <taxon>Nitrospiraceae</taxon>
        <taxon>Nitrospira</taxon>
    </lineage>
</organism>
<evidence type="ECO:0000313" key="2">
    <source>
        <dbReference type="EMBL" id="SPP64822.1"/>
    </source>
</evidence>
<protein>
    <submittedName>
        <fullName evidence="2">Exported protein</fullName>
    </submittedName>
</protein>
<evidence type="ECO:0000313" key="3">
    <source>
        <dbReference type="Proteomes" id="UP000248168"/>
    </source>
</evidence>
<evidence type="ECO:0000256" key="1">
    <source>
        <dbReference type="SAM" id="SignalP"/>
    </source>
</evidence>
<dbReference type="RefSeq" id="WP_121989149.1">
    <property type="nucleotide sequence ID" value="NZ_OUNR01000012.1"/>
</dbReference>
<accession>A0A330L6L9</accession>
<name>A0A330L6L9_9BACT</name>
<feature type="chain" id="PRO_5016449517" evidence="1">
    <location>
        <begin position="24"/>
        <end position="183"/>
    </location>
</feature>
<reference evidence="3" key="1">
    <citation type="submission" date="2018-04" db="EMBL/GenBank/DDBJ databases">
        <authorList>
            <person name="Lucker S."/>
            <person name="Sakoula D."/>
        </authorList>
    </citation>
    <scope>NUCLEOTIDE SEQUENCE [LARGE SCALE GENOMIC DNA]</scope>
</reference>